<keyword evidence="8 11" id="KW-0472">Membrane</keyword>
<evidence type="ECO:0000313" key="13">
    <source>
        <dbReference type="EMBL" id="RDI52968.1"/>
    </source>
</evidence>
<proteinExistence type="inferred from homology"/>
<evidence type="ECO:0000256" key="6">
    <source>
        <dbReference type="ARBA" id="ARBA00022847"/>
    </source>
</evidence>
<evidence type="ECO:0000313" key="14">
    <source>
        <dbReference type="Proteomes" id="UP000255355"/>
    </source>
</evidence>
<sequence length="507" mass="54841">MEQSSGRRSARDVLQAMPGHVRAEFTRRMRKRGRPLALKDITVVDAGMLKRAVVAASVGNCMEWFDFGVYSYLAVVIGKVFFPDVGAGVQVLASFTTFAAAFLVRPLGGLYFGPLGDRIGRQKVLATTMLMMAGSTFAIGFIPSYATIGVFAPILLLVCRMVQGFSTGGEYGGATTFVAEYSPDRRRGFLCSWLDFGTFTGYAAGSGLVTVLTATLGDQALESWAWRLPFLIAGPIGAIGLYIRLKLEDSPAYQEQLDAHDRDLAEQESGSGRLHEIVEILTRHWRAVLMCIGLVLLYNVTNYMVTAYLPTYMTESLHRSTTHSDILVLSAMALVVLLITFVGRASDRFGRRPVFLTAAVAQIVLAYPCFMLIRQDGWILPLLGTLVLAALLAGFAGPSAATLPALFPTAIRYGAMGISFNIAVSAFGGTTPLVNTALVDVTHNLMMPAFYLIASGIIGFIAALFLRESSLLPLRGSQPMVGTKQEAEDLVNTSELALAELRAESKR</sequence>
<keyword evidence="6" id="KW-0769">Symport</keyword>
<feature type="transmembrane region" description="Helical" evidence="11">
    <location>
        <begin position="354"/>
        <end position="373"/>
    </location>
</feature>
<keyword evidence="4" id="KW-1003">Cell membrane</keyword>
<comment type="similarity">
    <text evidence="2">Belongs to the major facilitator superfamily. Metabolite:H+ Symporter (MHS) family (TC 2.A.1.6) family.</text>
</comment>
<feature type="transmembrane region" description="Helical" evidence="11">
    <location>
        <begin position="379"/>
        <end position="398"/>
    </location>
</feature>
<organism evidence="13 14">
    <name type="scientific">Nocardia mexicana</name>
    <dbReference type="NCBI Taxonomy" id="279262"/>
    <lineage>
        <taxon>Bacteria</taxon>
        <taxon>Bacillati</taxon>
        <taxon>Actinomycetota</taxon>
        <taxon>Actinomycetes</taxon>
        <taxon>Mycobacteriales</taxon>
        <taxon>Nocardiaceae</taxon>
        <taxon>Nocardia</taxon>
    </lineage>
</organism>
<keyword evidence="14" id="KW-1185">Reference proteome</keyword>
<feature type="transmembrane region" description="Helical" evidence="11">
    <location>
        <begin position="326"/>
        <end position="342"/>
    </location>
</feature>
<dbReference type="GO" id="GO:0005886">
    <property type="term" value="C:plasma membrane"/>
    <property type="evidence" value="ECO:0007669"/>
    <property type="project" value="UniProtKB-SubCell"/>
</dbReference>
<comment type="caution">
    <text evidence="13">The sequence shown here is derived from an EMBL/GenBank/DDBJ whole genome shotgun (WGS) entry which is preliminary data.</text>
</comment>
<protein>
    <recommendedName>
        <fullName evidence="10">Putative proline/betaine transporter</fullName>
    </recommendedName>
</protein>
<dbReference type="InterPro" id="IPR051084">
    <property type="entry name" value="H+-coupled_symporters"/>
</dbReference>
<feature type="transmembrane region" description="Helical" evidence="11">
    <location>
        <begin position="449"/>
        <end position="466"/>
    </location>
</feature>
<keyword evidence="3" id="KW-0813">Transport</keyword>
<dbReference type="PROSITE" id="PS00217">
    <property type="entry name" value="SUGAR_TRANSPORT_2"/>
    <property type="match status" value="1"/>
</dbReference>
<accession>A0A370H8G6</accession>
<evidence type="ECO:0000256" key="5">
    <source>
        <dbReference type="ARBA" id="ARBA00022692"/>
    </source>
</evidence>
<feature type="transmembrane region" description="Helical" evidence="11">
    <location>
        <begin position="224"/>
        <end position="243"/>
    </location>
</feature>
<dbReference type="PROSITE" id="PS00216">
    <property type="entry name" value="SUGAR_TRANSPORT_1"/>
    <property type="match status" value="1"/>
</dbReference>
<evidence type="ECO:0000256" key="1">
    <source>
        <dbReference type="ARBA" id="ARBA00004651"/>
    </source>
</evidence>
<dbReference type="GO" id="GO:0015293">
    <property type="term" value="F:symporter activity"/>
    <property type="evidence" value="ECO:0007669"/>
    <property type="project" value="UniProtKB-KW"/>
</dbReference>
<feature type="transmembrane region" description="Helical" evidence="11">
    <location>
        <begin position="88"/>
        <end position="112"/>
    </location>
</feature>
<dbReference type="PROSITE" id="PS50850">
    <property type="entry name" value="MFS"/>
    <property type="match status" value="1"/>
</dbReference>
<dbReference type="InterPro" id="IPR036259">
    <property type="entry name" value="MFS_trans_sf"/>
</dbReference>
<dbReference type="AlphaFoldDB" id="A0A370H8G6"/>
<dbReference type="Proteomes" id="UP000255355">
    <property type="component" value="Unassembled WGS sequence"/>
</dbReference>
<dbReference type="Pfam" id="PF00083">
    <property type="entry name" value="Sugar_tr"/>
    <property type="match status" value="1"/>
</dbReference>
<evidence type="ECO:0000256" key="2">
    <source>
        <dbReference type="ARBA" id="ARBA00008240"/>
    </source>
</evidence>
<dbReference type="EMBL" id="QQAZ01000003">
    <property type="protein sequence ID" value="RDI52968.1"/>
    <property type="molecule type" value="Genomic_DNA"/>
</dbReference>
<evidence type="ECO:0000256" key="3">
    <source>
        <dbReference type="ARBA" id="ARBA00022448"/>
    </source>
</evidence>
<gene>
    <name evidence="13" type="ORF">DFR68_103356</name>
</gene>
<evidence type="ECO:0000256" key="4">
    <source>
        <dbReference type="ARBA" id="ARBA00022475"/>
    </source>
</evidence>
<evidence type="ECO:0000259" key="12">
    <source>
        <dbReference type="PROSITE" id="PS50850"/>
    </source>
</evidence>
<name>A0A370H8G6_9NOCA</name>
<feature type="transmembrane region" description="Helical" evidence="11">
    <location>
        <begin position="148"/>
        <end position="168"/>
    </location>
</feature>
<dbReference type="SUPFAM" id="SSF103473">
    <property type="entry name" value="MFS general substrate transporter"/>
    <property type="match status" value="1"/>
</dbReference>
<dbReference type="STRING" id="1210089.GCA_001613165_00478"/>
<keyword evidence="5 11" id="KW-0812">Transmembrane</keyword>
<evidence type="ECO:0000256" key="10">
    <source>
        <dbReference type="ARBA" id="ARBA00039918"/>
    </source>
</evidence>
<evidence type="ECO:0000256" key="7">
    <source>
        <dbReference type="ARBA" id="ARBA00022989"/>
    </source>
</evidence>
<comment type="subcellular location">
    <subcellularLocation>
        <location evidence="1">Cell membrane</location>
        <topology evidence="1">Multi-pass membrane protein</topology>
    </subcellularLocation>
</comment>
<evidence type="ECO:0000256" key="8">
    <source>
        <dbReference type="ARBA" id="ARBA00023136"/>
    </source>
</evidence>
<dbReference type="InterPro" id="IPR005829">
    <property type="entry name" value="Sugar_transporter_CS"/>
</dbReference>
<dbReference type="FunFam" id="1.20.1250.20:FF:000001">
    <property type="entry name" value="Dicarboxylate MFS transporter"/>
    <property type="match status" value="1"/>
</dbReference>
<feature type="transmembrane region" description="Helical" evidence="11">
    <location>
        <begin position="410"/>
        <end position="429"/>
    </location>
</feature>
<reference evidence="13 14" key="1">
    <citation type="submission" date="2018-07" db="EMBL/GenBank/DDBJ databases">
        <title>Genomic Encyclopedia of Type Strains, Phase IV (KMG-IV): sequencing the most valuable type-strain genomes for metagenomic binning, comparative biology and taxonomic classification.</title>
        <authorList>
            <person name="Goeker M."/>
        </authorList>
    </citation>
    <scope>NUCLEOTIDE SEQUENCE [LARGE SCALE GENOMIC DNA]</scope>
    <source>
        <strain evidence="13 14">DSM 44952</strain>
    </source>
</reference>
<dbReference type="RefSeq" id="WP_068013284.1">
    <property type="nucleotide sequence ID" value="NZ_QQAZ01000003.1"/>
</dbReference>
<keyword evidence="7 11" id="KW-1133">Transmembrane helix</keyword>
<evidence type="ECO:0000256" key="11">
    <source>
        <dbReference type="SAM" id="Phobius"/>
    </source>
</evidence>
<comment type="function">
    <text evidence="9">May be a proton symporter involved in the uptake of osmolytes such as proline and glycine betaine.</text>
</comment>
<dbReference type="Gene3D" id="1.20.1250.20">
    <property type="entry name" value="MFS general substrate transporter like domains"/>
    <property type="match status" value="2"/>
</dbReference>
<evidence type="ECO:0000256" key="9">
    <source>
        <dbReference type="ARBA" id="ARBA00037295"/>
    </source>
</evidence>
<dbReference type="PANTHER" id="PTHR43528:SF1">
    <property type="entry name" value="ALPHA-KETOGLUTARATE PERMEASE"/>
    <property type="match status" value="1"/>
</dbReference>
<dbReference type="NCBIfam" id="NF007927">
    <property type="entry name" value="PRK10642.1"/>
    <property type="match status" value="1"/>
</dbReference>
<feature type="transmembrane region" description="Helical" evidence="11">
    <location>
        <begin position="189"/>
        <end position="212"/>
    </location>
</feature>
<dbReference type="InterPro" id="IPR005828">
    <property type="entry name" value="MFS_sugar_transport-like"/>
</dbReference>
<feature type="domain" description="Major facilitator superfamily (MFS) profile" evidence="12">
    <location>
        <begin position="52"/>
        <end position="471"/>
    </location>
</feature>
<dbReference type="CDD" id="cd17366">
    <property type="entry name" value="MFS_ProP"/>
    <property type="match status" value="1"/>
</dbReference>
<dbReference type="InterPro" id="IPR020846">
    <property type="entry name" value="MFS_dom"/>
</dbReference>
<dbReference type="PANTHER" id="PTHR43528">
    <property type="entry name" value="ALPHA-KETOGLUTARATE PERMEASE"/>
    <property type="match status" value="1"/>
</dbReference>
<feature type="transmembrane region" description="Helical" evidence="11">
    <location>
        <begin position="287"/>
        <end position="306"/>
    </location>
</feature>